<comment type="caution">
    <text evidence="6">The sequence shown here is derived from an EMBL/GenBank/DDBJ whole genome shotgun (WGS) entry which is preliminary data.</text>
</comment>
<gene>
    <name evidence="6" type="ORF">RHS01_01882</name>
</gene>
<keyword evidence="2" id="KW-0442">Lipid degradation</keyword>
<evidence type="ECO:0000256" key="2">
    <source>
        <dbReference type="ARBA" id="ARBA00022963"/>
    </source>
</evidence>
<dbReference type="EMBL" id="JACYCF010000002">
    <property type="protein sequence ID" value="KAF8759515.1"/>
    <property type="molecule type" value="Genomic_DNA"/>
</dbReference>
<dbReference type="GO" id="GO:0019369">
    <property type="term" value="P:arachidonate metabolic process"/>
    <property type="evidence" value="ECO:0007669"/>
    <property type="project" value="TreeGrafter"/>
</dbReference>
<accession>A0A8H7M4M4</accession>
<dbReference type="PANTHER" id="PTHR24185:SF1">
    <property type="entry name" value="CALCIUM-INDEPENDENT PHOSPHOLIPASE A2-GAMMA"/>
    <property type="match status" value="1"/>
</dbReference>
<name>A0A8H7M4M4_9AGAM</name>
<evidence type="ECO:0000256" key="3">
    <source>
        <dbReference type="ARBA" id="ARBA00023098"/>
    </source>
</evidence>
<keyword evidence="3" id="KW-0443">Lipid metabolism</keyword>
<dbReference type="PANTHER" id="PTHR24185">
    <property type="entry name" value="CALCIUM-INDEPENDENT PHOSPHOLIPASE A2-GAMMA"/>
    <property type="match status" value="1"/>
</dbReference>
<proteinExistence type="predicted"/>
<evidence type="ECO:0000313" key="6">
    <source>
        <dbReference type="EMBL" id="KAF8759515.1"/>
    </source>
</evidence>
<evidence type="ECO:0000313" key="7">
    <source>
        <dbReference type="Proteomes" id="UP000614334"/>
    </source>
</evidence>
<dbReference type="InterPro" id="IPR027417">
    <property type="entry name" value="P-loop_NTPase"/>
</dbReference>
<organism evidence="6 7">
    <name type="scientific">Rhizoctonia solani</name>
    <dbReference type="NCBI Taxonomy" id="456999"/>
    <lineage>
        <taxon>Eukaryota</taxon>
        <taxon>Fungi</taxon>
        <taxon>Dikarya</taxon>
        <taxon>Basidiomycota</taxon>
        <taxon>Agaricomycotina</taxon>
        <taxon>Agaricomycetes</taxon>
        <taxon>Cantharellales</taxon>
        <taxon>Ceratobasidiaceae</taxon>
        <taxon>Rhizoctonia</taxon>
    </lineage>
</organism>
<dbReference type="GO" id="GO:0016020">
    <property type="term" value="C:membrane"/>
    <property type="evidence" value="ECO:0007669"/>
    <property type="project" value="TreeGrafter"/>
</dbReference>
<dbReference type="GO" id="GO:0016042">
    <property type="term" value="P:lipid catabolic process"/>
    <property type="evidence" value="ECO:0007669"/>
    <property type="project" value="UniProtKB-KW"/>
</dbReference>
<keyword evidence="1" id="KW-0378">Hydrolase</keyword>
<dbReference type="Proteomes" id="UP000614334">
    <property type="component" value="Unassembled WGS sequence"/>
</dbReference>
<evidence type="ECO:0000256" key="1">
    <source>
        <dbReference type="ARBA" id="ARBA00022801"/>
    </source>
</evidence>
<evidence type="ECO:0000256" key="4">
    <source>
        <dbReference type="PROSITE-ProRule" id="PRU01161"/>
    </source>
</evidence>
<dbReference type="Pfam" id="PF01734">
    <property type="entry name" value="Patatin"/>
    <property type="match status" value="1"/>
</dbReference>
<dbReference type="Gene3D" id="3.40.50.300">
    <property type="entry name" value="P-loop containing nucleotide triphosphate hydrolases"/>
    <property type="match status" value="1"/>
</dbReference>
<dbReference type="PROSITE" id="PS51635">
    <property type="entry name" value="PNPLA"/>
    <property type="match status" value="1"/>
</dbReference>
<dbReference type="Gene3D" id="3.40.1090.10">
    <property type="entry name" value="Cytosolic phospholipase A2 catalytic domain"/>
    <property type="match status" value="1"/>
</dbReference>
<reference evidence="6" key="1">
    <citation type="submission" date="2020-09" db="EMBL/GenBank/DDBJ databases">
        <title>Comparative genome analyses of four rice-infecting Rhizoctonia solani isolates reveal extensive enrichment of homogalacturonan modification genes.</title>
        <authorList>
            <person name="Lee D.-Y."/>
            <person name="Jeon J."/>
            <person name="Kim K.-T."/>
            <person name="Cheong K."/>
            <person name="Song H."/>
            <person name="Choi G."/>
            <person name="Ko J."/>
            <person name="Opiyo S.O."/>
            <person name="Zuo S."/>
            <person name="Madhav S."/>
            <person name="Lee Y.-H."/>
            <person name="Wang G.-L."/>
        </authorList>
    </citation>
    <scope>NUCLEOTIDE SEQUENCE</scope>
    <source>
        <strain evidence="6">AG1-IA B2</strain>
    </source>
</reference>
<evidence type="ECO:0000259" key="5">
    <source>
        <dbReference type="PROSITE" id="PS51635"/>
    </source>
</evidence>
<feature type="short sequence motif" description="GXGXXG" evidence="4">
    <location>
        <begin position="18"/>
        <end position="23"/>
    </location>
</feature>
<dbReference type="SUPFAM" id="SSF52151">
    <property type="entry name" value="FabD/lysophospholipase-like"/>
    <property type="match status" value="1"/>
</dbReference>
<dbReference type="InterPro" id="IPR016035">
    <property type="entry name" value="Acyl_Trfase/lysoPLipase"/>
</dbReference>
<sequence>MSQPKPSGKGLNILSIDGGGARGLSALIIIEELMKRIQHQENLESTPSPYQYFDLIAGTGTGAVQACMLGRLRMPVHSAIESYAKLTKEVFSERKWFSRSGTLTFKTSKLKDSLMETIQEVTGNPEEAIMESQSTGTQCRTLVFAMSRYNMRAGIPTAFRSYPAVINEGPICAIWEALCATMAHPDLFKSFDIERHVSSVTSIGTGLARTIQVPDRSMLRQLLPTTTIQAMKDIAEDAEKVAETWQAIQLDSGIYFRLSVDQGMQIVKMNGWDQRSEVAEHTRAYMRMLEVKQMAKFGSQHRCYPSDTAVPSTDTQFHRLRPKLRRAELSILGSERERKVCVVYGIGGAGKTQLVLKVVERTYDSWKEVIYIDASTRQSIETMLKAVA</sequence>
<dbReference type="AlphaFoldDB" id="A0A8H7M4M4"/>
<comment type="caution">
    <text evidence="4">Lacks conserved residue(s) required for the propagation of feature annotation.</text>
</comment>
<dbReference type="GO" id="GO:0047499">
    <property type="term" value="F:calcium-independent phospholipase A2 activity"/>
    <property type="evidence" value="ECO:0007669"/>
    <property type="project" value="TreeGrafter"/>
</dbReference>
<protein>
    <submittedName>
        <fullName evidence="6">FabD lysophospholipase-like protein</fullName>
    </submittedName>
</protein>
<dbReference type="GO" id="GO:0046486">
    <property type="term" value="P:glycerolipid metabolic process"/>
    <property type="evidence" value="ECO:0007669"/>
    <property type="project" value="UniProtKB-ARBA"/>
</dbReference>
<dbReference type="SUPFAM" id="SSF52540">
    <property type="entry name" value="P-loop containing nucleoside triphosphate hydrolases"/>
    <property type="match status" value="1"/>
</dbReference>
<dbReference type="InterPro" id="IPR002641">
    <property type="entry name" value="PNPLA_dom"/>
</dbReference>
<feature type="domain" description="PNPLA" evidence="5">
    <location>
        <begin position="14"/>
        <end position="211"/>
    </location>
</feature>